<evidence type="ECO:0000313" key="4">
    <source>
        <dbReference type="Proteomes" id="UP000001070"/>
    </source>
</evidence>
<proteinExistence type="predicted"/>
<dbReference type="KEGG" id="dgr:6558016"/>
<reference evidence="3 4" key="1">
    <citation type="journal article" date="2007" name="Nature">
        <title>Evolution of genes and genomes on the Drosophila phylogeny.</title>
        <authorList>
            <consortium name="Drosophila 12 Genomes Consortium"/>
            <person name="Clark A.G."/>
            <person name="Eisen M.B."/>
            <person name="Smith D.R."/>
            <person name="Bergman C.M."/>
            <person name="Oliver B."/>
            <person name="Markow T.A."/>
            <person name="Kaufman T.C."/>
            <person name="Kellis M."/>
            <person name="Gelbart W."/>
            <person name="Iyer V.N."/>
            <person name="Pollard D.A."/>
            <person name="Sackton T.B."/>
            <person name="Larracuente A.M."/>
            <person name="Singh N.D."/>
            <person name="Abad J.P."/>
            <person name="Abt D.N."/>
            <person name="Adryan B."/>
            <person name="Aguade M."/>
            <person name="Akashi H."/>
            <person name="Anderson W.W."/>
            <person name="Aquadro C.F."/>
            <person name="Ardell D.H."/>
            <person name="Arguello R."/>
            <person name="Artieri C.G."/>
            <person name="Barbash D.A."/>
            <person name="Barker D."/>
            <person name="Barsanti P."/>
            <person name="Batterham P."/>
            <person name="Batzoglou S."/>
            <person name="Begun D."/>
            <person name="Bhutkar A."/>
            <person name="Blanco E."/>
            <person name="Bosak S.A."/>
            <person name="Bradley R.K."/>
            <person name="Brand A.D."/>
            <person name="Brent M.R."/>
            <person name="Brooks A.N."/>
            <person name="Brown R.H."/>
            <person name="Butlin R.K."/>
            <person name="Caggese C."/>
            <person name="Calvi B.R."/>
            <person name="Bernardo de Carvalho A."/>
            <person name="Caspi A."/>
            <person name="Castrezana S."/>
            <person name="Celniker S.E."/>
            <person name="Chang J.L."/>
            <person name="Chapple C."/>
            <person name="Chatterji S."/>
            <person name="Chinwalla A."/>
            <person name="Civetta A."/>
            <person name="Clifton S.W."/>
            <person name="Comeron J.M."/>
            <person name="Costello J.C."/>
            <person name="Coyne J.A."/>
            <person name="Daub J."/>
            <person name="David R.G."/>
            <person name="Delcher A.L."/>
            <person name="Delehaunty K."/>
            <person name="Do C.B."/>
            <person name="Ebling H."/>
            <person name="Edwards K."/>
            <person name="Eickbush T."/>
            <person name="Evans J.D."/>
            <person name="Filipski A."/>
            <person name="Findeiss S."/>
            <person name="Freyhult E."/>
            <person name="Fulton L."/>
            <person name="Fulton R."/>
            <person name="Garcia A.C."/>
            <person name="Gardiner A."/>
            <person name="Garfield D.A."/>
            <person name="Garvin B.E."/>
            <person name="Gibson G."/>
            <person name="Gilbert D."/>
            <person name="Gnerre S."/>
            <person name="Godfrey J."/>
            <person name="Good R."/>
            <person name="Gotea V."/>
            <person name="Gravely B."/>
            <person name="Greenberg A.J."/>
            <person name="Griffiths-Jones S."/>
            <person name="Gross S."/>
            <person name="Guigo R."/>
            <person name="Gustafson E.A."/>
            <person name="Haerty W."/>
            <person name="Hahn M.W."/>
            <person name="Halligan D.L."/>
            <person name="Halpern A.L."/>
            <person name="Halter G.M."/>
            <person name="Han M.V."/>
            <person name="Heger A."/>
            <person name="Hillier L."/>
            <person name="Hinrichs A.S."/>
            <person name="Holmes I."/>
            <person name="Hoskins R.A."/>
            <person name="Hubisz M.J."/>
            <person name="Hultmark D."/>
            <person name="Huntley M.A."/>
            <person name="Jaffe D.B."/>
            <person name="Jagadeeshan S."/>
            <person name="Jeck W.R."/>
            <person name="Johnson J."/>
            <person name="Jones C.D."/>
            <person name="Jordan W.C."/>
            <person name="Karpen G.H."/>
            <person name="Kataoka E."/>
            <person name="Keightley P.D."/>
            <person name="Kheradpour P."/>
            <person name="Kirkness E.F."/>
            <person name="Koerich L.B."/>
            <person name="Kristiansen K."/>
            <person name="Kudrna D."/>
            <person name="Kulathinal R.J."/>
            <person name="Kumar S."/>
            <person name="Kwok R."/>
            <person name="Lander E."/>
            <person name="Langley C.H."/>
            <person name="Lapoint R."/>
            <person name="Lazzaro B.P."/>
            <person name="Lee S.J."/>
            <person name="Levesque L."/>
            <person name="Li R."/>
            <person name="Lin C.F."/>
            <person name="Lin M.F."/>
            <person name="Lindblad-Toh K."/>
            <person name="Llopart A."/>
            <person name="Long M."/>
            <person name="Low L."/>
            <person name="Lozovsky E."/>
            <person name="Lu J."/>
            <person name="Luo M."/>
            <person name="Machado C.A."/>
            <person name="Makalowski W."/>
            <person name="Marzo M."/>
            <person name="Matsuda M."/>
            <person name="Matzkin L."/>
            <person name="McAllister B."/>
            <person name="McBride C.S."/>
            <person name="McKernan B."/>
            <person name="McKernan K."/>
            <person name="Mendez-Lago M."/>
            <person name="Minx P."/>
            <person name="Mollenhauer M.U."/>
            <person name="Montooth K."/>
            <person name="Mount S.M."/>
            <person name="Mu X."/>
            <person name="Myers E."/>
            <person name="Negre B."/>
            <person name="Newfeld S."/>
            <person name="Nielsen R."/>
            <person name="Noor M.A."/>
            <person name="O'Grady P."/>
            <person name="Pachter L."/>
            <person name="Papaceit M."/>
            <person name="Parisi M.J."/>
            <person name="Parisi M."/>
            <person name="Parts L."/>
            <person name="Pedersen J.S."/>
            <person name="Pesole G."/>
            <person name="Phillippy A.M."/>
            <person name="Ponting C.P."/>
            <person name="Pop M."/>
            <person name="Porcelli D."/>
            <person name="Powell J.R."/>
            <person name="Prohaska S."/>
            <person name="Pruitt K."/>
            <person name="Puig M."/>
            <person name="Quesneville H."/>
            <person name="Ram K.R."/>
            <person name="Rand D."/>
            <person name="Rasmussen M.D."/>
            <person name="Reed L.K."/>
            <person name="Reenan R."/>
            <person name="Reily A."/>
            <person name="Remington K.A."/>
            <person name="Rieger T.T."/>
            <person name="Ritchie M.G."/>
            <person name="Robin C."/>
            <person name="Rogers Y.H."/>
            <person name="Rohde C."/>
            <person name="Rozas J."/>
            <person name="Rubenfield M.J."/>
            <person name="Ruiz A."/>
            <person name="Russo S."/>
            <person name="Salzberg S.L."/>
            <person name="Sanchez-Gracia A."/>
            <person name="Saranga D.J."/>
            <person name="Sato H."/>
            <person name="Schaeffer S.W."/>
            <person name="Schatz M.C."/>
            <person name="Schlenke T."/>
            <person name="Schwartz R."/>
            <person name="Segarra C."/>
            <person name="Singh R.S."/>
            <person name="Sirot L."/>
            <person name="Sirota M."/>
            <person name="Sisneros N.B."/>
            <person name="Smith C.D."/>
            <person name="Smith T.F."/>
            <person name="Spieth J."/>
            <person name="Stage D.E."/>
            <person name="Stark A."/>
            <person name="Stephan W."/>
            <person name="Strausberg R.L."/>
            <person name="Strempel S."/>
            <person name="Sturgill D."/>
            <person name="Sutton G."/>
            <person name="Sutton G.G."/>
            <person name="Tao W."/>
            <person name="Teichmann S."/>
            <person name="Tobari Y.N."/>
            <person name="Tomimura Y."/>
            <person name="Tsolas J.M."/>
            <person name="Valente V.L."/>
            <person name="Venter E."/>
            <person name="Venter J.C."/>
            <person name="Vicario S."/>
            <person name="Vieira F.G."/>
            <person name="Vilella A.J."/>
            <person name="Villasante A."/>
            <person name="Walenz B."/>
            <person name="Wang J."/>
            <person name="Wasserman M."/>
            <person name="Watts T."/>
            <person name="Wilson D."/>
            <person name="Wilson R.K."/>
            <person name="Wing R.A."/>
            <person name="Wolfner M.F."/>
            <person name="Wong A."/>
            <person name="Wong G.K."/>
            <person name="Wu C.I."/>
            <person name="Wu G."/>
            <person name="Yamamoto D."/>
            <person name="Yang H.P."/>
            <person name="Yang S.P."/>
            <person name="Yorke J.A."/>
            <person name="Yoshida K."/>
            <person name="Zdobnov E."/>
            <person name="Zhang P."/>
            <person name="Zhang Y."/>
            <person name="Zimin A.V."/>
            <person name="Baldwin J."/>
            <person name="Abdouelleil A."/>
            <person name="Abdulkadir J."/>
            <person name="Abebe A."/>
            <person name="Abera B."/>
            <person name="Abreu J."/>
            <person name="Acer S.C."/>
            <person name="Aftuck L."/>
            <person name="Alexander A."/>
            <person name="An P."/>
            <person name="Anderson E."/>
            <person name="Anderson S."/>
            <person name="Arachi H."/>
            <person name="Azer M."/>
            <person name="Bachantsang P."/>
            <person name="Barry A."/>
            <person name="Bayul T."/>
            <person name="Berlin A."/>
            <person name="Bessette D."/>
            <person name="Bloom T."/>
            <person name="Blye J."/>
            <person name="Boguslavskiy L."/>
            <person name="Bonnet C."/>
            <person name="Boukhgalter B."/>
            <person name="Bourzgui I."/>
            <person name="Brown A."/>
            <person name="Cahill P."/>
            <person name="Channer S."/>
            <person name="Cheshatsang Y."/>
            <person name="Chuda L."/>
            <person name="Citroen M."/>
            <person name="Collymore A."/>
            <person name="Cooke P."/>
            <person name="Costello M."/>
            <person name="D'Aco K."/>
            <person name="Daza R."/>
            <person name="De Haan G."/>
            <person name="DeGray S."/>
            <person name="DeMaso C."/>
            <person name="Dhargay N."/>
            <person name="Dooley K."/>
            <person name="Dooley E."/>
            <person name="Doricent M."/>
            <person name="Dorje P."/>
            <person name="Dorjee K."/>
            <person name="Dupes A."/>
            <person name="Elong R."/>
            <person name="Falk J."/>
            <person name="Farina A."/>
            <person name="Faro S."/>
            <person name="Ferguson D."/>
            <person name="Fisher S."/>
            <person name="Foley C.D."/>
            <person name="Franke A."/>
            <person name="Friedrich D."/>
            <person name="Gadbois L."/>
            <person name="Gearin G."/>
            <person name="Gearin C.R."/>
            <person name="Giannoukos G."/>
            <person name="Goode T."/>
            <person name="Graham J."/>
            <person name="Grandbois E."/>
            <person name="Grewal S."/>
            <person name="Gyaltsen K."/>
            <person name="Hafez N."/>
            <person name="Hagos B."/>
            <person name="Hall J."/>
            <person name="Henson C."/>
            <person name="Hollinger A."/>
            <person name="Honan T."/>
            <person name="Huard M.D."/>
            <person name="Hughes L."/>
            <person name="Hurhula B."/>
            <person name="Husby M.E."/>
            <person name="Kamat A."/>
            <person name="Kanga B."/>
            <person name="Kashin S."/>
            <person name="Khazanovich D."/>
            <person name="Kisner P."/>
            <person name="Lance K."/>
            <person name="Lara M."/>
            <person name="Lee W."/>
            <person name="Lennon N."/>
            <person name="Letendre F."/>
            <person name="LeVine R."/>
            <person name="Lipovsky A."/>
            <person name="Liu X."/>
            <person name="Liu J."/>
            <person name="Liu S."/>
            <person name="Lokyitsang T."/>
            <person name="Lokyitsang Y."/>
            <person name="Lubonja R."/>
            <person name="Lui A."/>
            <person name="MacDonald P."/>
            <person name="Magnisalis V."/>
            <person name="Maru K."/>
            <person name="Matthews C."/>
            <person name="McCusker W."/>
            <person name="McDonough S."/>
            <person name="Mehta T."/>
            <person name="Meldrim J."/>
            <person name="Meneus L."/>
            <person name="Mihai O."/>
            <person name="Mihalev A."/>
            <person name="Mihova T."/>
            <person name="Mittelman R."/>
            <person name="Mlenga V."/>
            <person name="Montmayeur A."/>
            <person name="Mulrain L."/>
            <person name="Navidi A."/>
            <person name="Naylor J."/>
            <person name="Negash T."/>
            <person name="Nguyen T."/>
            <person name="Nguyen N."/>
            <person name="Nicol R."/>
            <person name="Norbu C."/>
            <person name="Norbu N."/>
            <person name="Novod N."/>
            <person name="O'Neill B."/>
            <person name="Osman S."/>
            <person name="Markiewicz E."/>
            <person name="Oyono O.L."/>
            <person name="Patti C."/>
            <person name="Phunkhang P."/>
            <person name="Pierre F."/>
            <person name="Priest M."/>
            <person name="Raghuraman S."/>
            <person name="Rege F."/>
            <person name="Reyes R."/>
            <person name="Rise C."/>
            <person name="Rogov P."/>
            <person name="Ross K."/>
            <person name="Ryan E."/>
            <person name="Settipalli S."/>
            <person name="Shea T."/>
            <person name="Sherpa N."/>
            <person name="Shi L."/>
            <person name="Shih D."/>
            <person name="Sparrow T."/>
            <person name="Spaulding J."/>
            <person name="Stalker J."/>
            <person name="Stange-Thomann N."/>
            <person name="Stavropoulos S."/>
            <person name="Stone C."/>
            <person name="Strader C."/>
            <person name="Tesfaye S."/>
            <person name="Thomson T."/>
            <person name="Thoulutsang Y."/>
            <person name="Thoulutsang D."/>
            <person name="Topham K."/>
            <person name="Topping I."/>
            <person name="Tsamla T."/>
            <person name="Vassiliev H."/>
            <person name="Vo A."/>
            <person name="Wangchuk T."/>
            <person name="Wangdi T."/>
            <person name="Weiand M."/>
            <person name="Wilkinson J."/>
            <person name="Wilson A."/>
            <person name="Yadav S."/>
            <person name="Young G."/>
            <person name="Yu Q."/>
            <person name="Zembek L."/>
            <person name="Zhong D."/>
            <person name="Zimmer A."/>
            <person name="Zwirko Z."/>
            <person name="Jaffe D.B."/>
            <person name="Alvarez P."/>
            <person name="Brockman W."/>
            <person name="Butler J."/>
            <person name="Chin C."/>
            <person name="Gnerre S."/>
            <person name="Grabherr M."/>
            <person name="Kleber M."/>
            <person name="Mauceli E."/>
            <person name="MacCallum I."/>
        </authorList>
    </citation>
    <scope>NUCLEOTIDE SEQUENCE [LARGE SCALE GENOMIC DNA]</scope>
    <source>
        <strain evidence="4">Tucson 15287-2541.00</strain>
    </source>
</reference>
<feature type="domain" description="Kazal-like" evidence="2">
    <location>
        <begin position="267"/>
        <end position="322"/>
    </location>
</feature>
<sequence length="333" mass="34975">MGKLLFILATVLLCYDCNAAQVMPTTEIGRVTVQVPLLVNGKPVVSKDMDQHEVASVVEVKPGKVMTEQVVVPPTAKVPLAKVRNMRAIVPTANHGMPNPGIPTPGMPNPGVPTPGMPNPGIETRGMPNPGVPLPGMLNPGVPTPGMPNPGIETRGMPNPGILIPGMPNSGVPLTGMPNLGIETRGMPNPGIPLPGMPNPGMPIPGMPNPGMPSPDHSSASSEVHPVVAPAETTTSSTNRMASKNCHQLLLASVTTPLPTPPTPVEKCDELCTKLELNPICAYNGNCIHEFPNQCVMNAFNCKHRDVAFSAVDEDICQMGVCAHRCRADDLNM</sequence>
<dbReference type="OMA" id="TPPAENC"/>
<dbReference type="InterPro" id="IPR002350">
    <property type="entry name" value="Kazal_dom"/>
</dbReference>
<feature type="signal peptide" evidence="1">
    <location>
        <begin position="1"/>
        <end position="19"/>
    </location>
</feature>
<dbReference type="Pfam" id="PF07648">
    <property type="entry name" value="Kazal_2"/>
    <property type="match status" value="1"/>
</dbReference>
<gene>
    <name evidence="3" type="primary">Dgri\GH17097</name>
    <name evidence="3" type="ORF">Dgri_GH17097</name>
</gene>
<keyword evidence="4" id="KW-1185">Reference proteome</keyword>
<dbReference type="STRING" id="7222.B4J061"/>
<dbReference type="HOGENOM" id="CLU_925200_0_0_1"/>
<organism evidence="4">
    <name type="scientific">Drosophila grimshawi</name>
    <name type="common">Hawaiian fruit fly</name>
    <name type="synonym">Idiomyia grimshawi</name>
    <dbReference type="NCBI Taxonomy" id="7222"/>
    <lineage>
        <taxon>Eukaryota</taxon>
        <taxon>Metazoa</taxon>
        <taxon>Ecdysozoa</taxon>
        <taxon>Arthropoda</taxon>
        <taxon>Hexapoda</taxon>
        <taxon>Insecta</taxon>
        <taxon>Pterygota</taxon>
        <taxon>Neoptera</taxon>
        <taxon>Endopterygota</taxon>
        <taxon>Diptera</taxon>
        <taxon>Brachycera</taxon>
        <taxon>Muscomorpha</taxon>
        <taxon>Ephydroidea</taxon>
        <taxon>Drosophilidae</taxon>
        <taxon>Drosophila</taxon>
        <taxon>Hawaiian Drosophila</taxon>
    </lineage>
</organism>
<dbReference type="PhylomeDB" id="B4J061"/>
<protein>
    <submittedName>
        <fullName evidence="3">GH17097</fullName>
    </submittedName>
</protein>
<evidence type="ECO:0000256" key="1">
    <source>
        <dbReference type="SAM" id="SignalP"/>
    </source>
</evidence>
<feature type="chain" id="PRO_5002807824" evidence="1">
    <location>
        <begin position="20"/>
        <end position="333"/>
    </location>
</feature>
<accession>B4J061</accession>
<dbReference type="eggNOG" id="ENOG502S72V">
    <property type="taxonomic scope" value="Eukaryota"/>
</dbReference>
<dbReference type="OrthoDB" id="6817055at2759"/>
<evidence type="ECO:0000313" key="3">
    <source>
        <dbReference type="EMBL" id="EDV97854.1"/>
    </source>
</evidence>
<name>B4J061_DROGR</name>
<dbReference type="AlphaFoldDB" id="B4J061"/>
<dbReference type="Gene3D" id="3.30.60.30">
    <property type="match status" value="1"/>
</dbReference>
<evidence type="ECO:0000259" key="2">
    <source>
        <dbReference type="Pfam" id="PF07648"/>
    </source>
</evidence>
<keyword evidence="1" id="KW-0732">Signal</keyword>
<dbReference type="Proteomes" id="UP000001070">
    <property type="component" value="Unassembled WGS sequence"/>
</dbReference>
<dbReference type="InParanoid" id="B4J061"/>
<dbReference type="EMBL" id="CH916366">
    <property type="protein sequence ID" value="EDV97854.1"/>
    <property type="molecule type" value="Genomic_DNA"/>
</dbReference>